<protein>
    <submittedName>
        <fullName evidence="1">Uncharacterized protein</fullName>
    </submittedName>
</protein>
<evidence type="ECO:0000313" key="1">
    <source>
        <dbReference type="EMBL" id="QLH83416.1"/>
    </source>
</evidence>
<dbReference type="GeneID" id="56084532"/>
<accession>A0A7D5TI28</accession>
<keyword evidence="2" id="KW-1185">Reference proteome</keyword>
<dbReference type="RefSeq" id="WP_179918465.1">
    <property type="nucleotide sequence ID" value="NZ_CP058909.1"/>
</dbReference>
<evidence type="ECO:0000313" key="2">
    <source>
        <dbReference type="Proteomes" id="UP000509346"/>
    </source>
</evidence>
<reference evidence="1 2" key="1">
    <citation type="submission" date="2020-07" db="EMBL/GenBank/DDBJ databases">
        <title>Halosimplex litoreum sp. nov. and Halosimplex rubrum sp. nov., isolated from different salt environments.</title>
        <authorList>
            <person name="Cui H."/>
        </authorList>
    </citation>
    <scope>NUCLEOTIDE SEQUENCE [LARGE SCALE GENOMIC DNA]</scope>
    <source>
        <strain evidence="1 2">R2</strain>
    </source>
</reference>
<dbReference type="AlphaFoldDB" id="A0A7D5TI28"/>
<name>A0A7D5TI28_9EURY</name>
<dbReference type="KEGG" id="hpel:HZS54_18045"/>
<dbReference type="Proteomes" id="UP000509346">
    <property type="component" value="Chromosome"/>
</dbReference>
<dbReference type="EMBL" id="CP058909">
    <property type="protein sequence ID" value="QLH83416.1"/>
    <property type="molecule type" value="Genomic_DNA"/>
</dbReference>
<proteinExistence type="predicted"/>
<sequence length="50" mass="5623">MTGDLPDGPSPDEWPFPRNEFVPASQLILDEATDEEVRRAVQRVEDGDPQ</sequence>
<organism evidence="1 2">
    <name type="scientific">Halosimplex pelagicum</name>
    <dbReference type="NCBI Taxonomy" id="869886"/>
    <lineage>
        <taxon>Archaea</taxon>
        <taxon>Methanobacteriati</taxon>
        <taxon>Methanobacteriota</taxon>
        <taxon>Stenosarchaea group</taxon>
        <taxon>Halobacteria</taxon>
        <taxon>Halobacteriales</taxon>
        <taxon>Haloarculaceae</taxon>
        <taxon>Halosimplex</taxon>
    </lineage>
</organism>
<gene>
    <name evidence="1" type="ORF">HZS54_18045</name>
</gene>